<sequence>MRKIILSIAFALCSMAYAQAQLSGGLKAGLNLSNISNLDMEEDIDMKSKIGYHFGAYLNAKLAEKISIQPEVLFSTQGSKASDSEEDSGYSYEYDIKANVNYLNIPVLVTFHVNEMFNLYVGPQAGFLLSAELKSEATEEGPDGKESYESSMDMKEYMKSTDFGVVFGAGVNLPAGLNASLRYNLGLSDIAEENEGDAIKNGVLQLSVGYRLFGN</sequence>
<dbReference type="Gene3D" id="2.40.160.20">
    <property type="match status" value="1"/>
</dbReference>
<comment type="caution">
    <text evidence="3">The sequence shown here is derived from an EMBL/GenBank/DDBJ whole genome shotgun (WGS) entry which is preliminary data.</text>
</comment>
<name>A0AAW9SG45_9BACT</name>
<keyword evidence="4" id="KW-1185">Reference proteome</keyword>
<feature type="signal peptide" evidence="1">
    <location>
        <begin position="1"/>
        <end position="20"/>
    </location>
</feature>
<organism evidence="3 4">
    <name type="scientific">Rapidithrix thailandica</name>
    <dbReference type="NCBI Taxonomy" id="413964"/>
    <lineage>
        <taxon>Bacteria</taxon>
        <taxon>Pseudomonadati</taxon>
        <taxon>Bacteroidota</taxon>
        <taxon>Cytophagia</taxon>
        <taxon>Cytophagales</taxon>
        <taxon>Flammeovirgaceae</taxon>
        <taxon>Rapidithrix</taxon>
    </lineage>
</organism>
<reference evidence="3 4" key="1">
    <citation type="submission" date="2024-04" db="EMBL/GenBank/DDBJ databases">
        <title>Novel genus in family Flammeovirgaceae.</title>
        <authorList>
            <person name="Nguyen T.H."/>
            <person name="Vuong T.Q."/>
            <person name="Le H."/>
            <person name="Kim S.-G."/>
        </authorList>
    </citation>
    <scope>NUCLEOTIDE SEQUENCE [LARGE SCALE GENOMIC DNA]</scope>
    <source>
        <strain evidence="3 4">JCM 23209</strain>
    </source>
</reference>
<proteinExistence type="predicted"/>
<protein>
    <submittedName>
        <fullName evidence="3">Porin family protein</fullName>
    </submittedName>
</protein>
<dbReference type="RefSeq" id="WP_346823571.1">
    <property type="nucleotide sequence ID" value="NZ_JBDKWZ010000016.1"/>
</dbReference>
<dbReference type="SUPFAM" id="SSF56925">
    <property type="entry name" value="OMPA-like"/>
    <property type="match status" value="1"/>
</dbReference>
<keyword evidence="1" id="KW-0732">Signal</keyword>
<evidence type="ECO:0000259" key="2">
    <source>
        <dbReference type="Pfam" id="PF13568"/>
    </source>
</evidence>
<evidence type="ECO:0000313" key="3">
    <source>
        <dbReference type="EMBL" id="MEN7550790.1"/>
    </source>
</evidence>
<evidence type="ECO:0000313" key="4">
    <source>
        <dbReference type="Proteomes" id="UP001403385"/>
    </source>
</evidence>
<dbReference type="Pfam" id="PF13568">
    <property type="entry name" value="OMP_b-brl_2"/>
    <property type="match status" value="1"/>
</dbReference>
<dbReference type="Proteomes" id="UP001403385">
    <property type="component" value="Unassembled WGS sequence"/>
</dbReference>
<dbReference type="InterPro" id="IPR011250">
    <property type="entry name" value="OMP/PagP_B-barrel"/>
</dbReference>
<feature type="domain" description="Outer membrane protein beta-barrel" evidence="2">
    <location>
        <begin position="18"/>
        <end position="191"/>
    </location>
</feature>
<accession>A0AAW9SG45</accession>
<evidence type="ECO:0000256" key="1">
    <source>
        <dbReference type="SAM" id="SignalP"/>
    </source>
</evidence>
<dbReference type="EMBL" id="JBDKWZ010000016">
    <property type="protein sequence ID" value="MEN7550790.1"/>
    <property type="molecule type" value="Genomic_DNA"/>
</dbReference>
<dbReference type="InterPro" id="IPR025665">
    <property type="entry name" value="Beta-barrel_OMP_2"/>
</dbReference>
<gene>
    <name evidence="3" type="ORF">AAG747_22910</name>
</gene>
<feature type="chain" id="PRO_5043880695" evidence="1">
    <location>
        <begin position="21"/>
        <end position="215"/>
    </location>
</feature>
<dbReference type="AlphaFoldDB" id="A0AAW9SG45"/>